<name>A0A3Q0FFH1_VIGRR</name>
<protein>
    <submittedName>
        <fullName evidence="5">Uncharacterized protein LOC106771179 isoform X1</fullName>
    </submittedName>
</protein>
<dbReference type="InterPro" id="IPR015943">
    <property type="entry name" value="WD40/YVTN_repeat-like_dom_sf"/>
</dbReference>
<dbReference type="Proteomes" id="UP000087766">
    <property type="component" value="Chromosome 1"/>
</dbReference>
<dbReference type="GO" id="GO:0004402">
    <property type="term" value="F:histone acetyltransferase activity"/>
    <property type="evidence" value="ECO:0007669"/>
    <property type="project" value="InterPro"/>
</dbReference>
<evidence type="ECO:0000256" key="2">
    <source>
        <dbReference type="SAM" id="SignalP"/>
    </source>
</evidence>
<evidence type="ECO:0000256" key="1">
    <source>
        <dbReference type="PROSITE-ProRule" id="PRU00221"/>
    </source>
</evidence>
<proteinExistence type="predicted"/>
<feature type="repeat" description="WD" evidence="1">
    <location>
        <begin position="361"/>
        <end position="384"/>
    </location>
</feature>
<sequence>MYHQNEASSTFVTHLLTMLYTLWTPAASEIMQHKLVFIETQDVVETTLAFDNYRKACDCGRGAIFFSVASMARSCPSPLQPAVLLGAPSFPNAIAWSDENLIAVASGHLVTILRPDLPVGGPRGVIKIFPSQPLCVGLVERQDLLSGCLLPTALYRDDKPVVRSISWSPLGMAANSGCLIAVCTSEGHVKIYRPPFCDYCAEWIEVVDITKRLYENLKCTEFRCIGIATLDKNASDQMDSLYKHNGKLLKEKPENHSPLISADQYASRSAMLCSLVVSWSPLLHLASEYYPVCDSFSLLAVGGKSGKISLWRFHPPVCYTIDDKDIPTTVKFAGLLHAHNSWVTTISWLLFDFDPSNPQILLVSGSSDGSVKIWLADNDKLLKLSKMDQTSFSLLKEVMTLNAVPVSVLSVTVHVQYPSKILLAIGKVSGSFEIWLFDISSREFDKLGSYYAHDYVVTGLTWAFGGRFLYSCSQSWILRENHLDEVTLNSDMPRDSSINISRDAFDSCFGVAVSPGNLVIATVHCFDVEKLNRMYEGRVLRAAIDYFWIGGLQMEVQLKSPFSCCIEGNSSYLEKELIYWGTNIIWSLNQYQCHDKPLVLWDIITALLAFKDHNSKYAEHIIIKWIASSFLQLDMDLPSEKVLSFVCSRFSEIPCRLLHLFNIICRRVILAELDADQITGLTRKVEKLERVCPAMEKDITKWTEILLSSERELRKRLVGFSFSIFRTSMSNPETSSQHGCWYPVGLAQMEQWIASDQKHLGDQLKAIVSEVSQKKRFLANRCSAVETCSFCSASVPFESPEFGFCQCENSSDDVKPHRLLRCVVCMQVCPITPLWYCVCCHRAGFRLAPEPLFRMSSFHVDSESFIKSSSQAVSSKPFCPFCGILLQRQQPDFLLCPRPV</sequence>
<dbReference type="Pfam" id="PF12657">
    <property type="entry name" value="TFIIIC_delta"/>
    <property type="match status" value="1"/>
</dbReference>
<dbReference type="OrthoDB" id="6021743at2759"/>
<evidence type="ECO:0000313" key="5">
    <source>
        <dbReference type="RefSeq" id="XP_022642513.1"/>
    </source>
</evidence>
<accession>A0A3Q0FFH1</accession>
<feature type="chain" id="PRO_5018227231" evidence="2">
    <location>
        <begin position="29"/>
        <end position="900"/>
    </location>
</feature>
<reference evidence="5" key="2">
    <citation type="submission" date="2025-08" db="UniProtKB">
        <authorList>
            <consortium name="RefSeq"/>
        </authorList>
    </citation>
    <scope>IDENTIFICATION</scope>
    <source>
        <tissue evidence="5">Leaf</tissue>
    </source>
</reference>
<keyword evidence="1" id="KW-0853">WD repeat</keyword>
<reference evidence="4" key="1">
    <citation type="journal article" date="2014" name="Nat. Commun.">
        <title>Genome sequence of mungbean and insights into evolution within Vigna species.</title>
        <authorList>
            <person name="Kang Y.J."/>
            <person name="Kim S.K."/>
            <person name="Kim M.Y."/>
            <person name="Lestari P."/>
            <person name="Kim K.H."/>
            <person name="Ha B.K."/>
            <person name="Jun T.H."/>
            <person name="Hwang W.J."/>
            <person name="Lee T."/>
            <person name="Lee J."/>
            <person name="Shim S."/>
            <person name="Yoon M.Y."/>
            <person name="Jang Y.E."/>
            <person name="Han K.S."/>
            <person name="Taeprayoon P."/>
            <person name="Yoon N."/>
            <person name="Somta P."/>
            <person name="Tanya P."/>
            <person name="Kim K.S."/>
            <person name="Gwag J.G."/>
            <person name="Moon J.K."/>
            <person name="Lee Y.H."/>
            <person name="Park B.S."/>
            <person name="Bombarely A."/>
            <person name="Doyle J.J."/>
            <person name="Jackson S.A."/>
            <person name="Schafleitner R."/>
            <person name="Srinives P."/>
            <person name="Varshney R.K."/>
            <person name="Lee S.H."/>
        </authorList>
    </citation>
    <scope>NUCLEOTIDE SEQUENCE [LARGE SCALE GENOMIC DNA]</scope>
    <source>
        <strain evidence="4">cv. VC1973A</strain>
    </source>
</reference>
<dbReference type="SUPFAM" id="SSF50978">
    <property type="entry name" value="WD40 repeat-like"/>
    <property type="match status" value="1"/>
</dbReference>
<dbReference type="AlphaFoldDB" id="A0A3Q0FFH1"/>
<dbReference type="PANTHER" id="PTHR15496:SF2">
    <property type="entry name" value="GENERAL TRANSCRIPTION FACTOR 3C POLYPEPTIDE 4"/>
    <property type="match status" value="1"/>
</dbReference>
<feature type="domain" description="Transcription factor IIIC 90kDa subunit N-terminal" evidence="3">
    <location>
        <begin position="96"/>
        <end position="524"/>
    </location>
</feature>
<evidence type="ECO:0000313" key="4">
    <source>
        <dbReference type="Proteomes" id="UP000087766"/>
    </source>
</evidence>
<organism evidence="4 5">
    <name type="scientific">Vigna radiata var. radiata</name>
    <name type="common">Mung bean</name>
    <name type="synonym">Phaseolus aureus</name>
    <dbReference type="NCBI Taxonomy" id="3916"/>
    <lineage>
        <taxon>Eukaryota</taxon>
        <taxon>Viridiplantae</taxon>
        <taxon>Streptophyta</taxon>
        <taxon>Embryophyta</taxon>
        <taxon>Tracheophyta</taxon>
        <taxon>Spermatophyta</taxon>
        <taxon>Magnoliopsida</taxon>
        <taxon>eudicotyledons</taxon>
        <taxon>Gunneridae</taxon>
        <taxon>Pentapetalae</taxon>
        <taxon>rosids</taxon>
        <taxon>fabids</taxon>
        <taxon>Fabales</taxon>
        <taxon>Fabaceae</taxon>
        <taxon>Papilionoideae</taxon>
        <taxon>50 kb inversion clade</taxon>
        <taxon>NPAAA clade</taxon>
        <taxon>indigoferoid/millettioid clade</taxon>
        <taxon>Phaseoleae</taxon>
        <taxon>Vigna</taxon>
    </lineage>
</organism>
<dbReference type="Gene3D" id="2.130.10.10">
    <property type="entry name" value="YVTN repeat-like/Quinoprotein amine dehydrogenase"/>
    <property type="match status" value="2"/>
</dbReference>
<gene>
    <name evidence="5" type="primary">LOC106771179</name>
</gene>
<keyword evidence="4" id="KW-1185">Reference proteome</keyword>
<dbReference type="GO" id="GO:0000127">
    <property type="term" value="C:transcription factor TFIIIC complex"/>
    <property type="evidence" value="ECO:0007669"/>
    <property type="project" value="InterPro"/>
</dbReference>
<dbReference type="InterPro" id="IPR036322">
    <property type="entry name" value="WD40_repeat_dom_sf"/>
</dbReference>
<dbReference type="STRING" id="3916.A0A3Q0FFH1"/>
<dbReference type="InterPro" id="IPR001680">
    <property type="entry name" value="WD40_rpt"/>
</dbReference>
<dbReference type="InterPro" id="IPR024761">
    <property type="entry name" value="TFIIIC_delta_N"/>
</dbReference>
<dbReference type="GeneID" id="106771179"/>
<dbReference type="InterPro" id="IPR044230">
    <property type="entry name" value="GTF3C4"/>
</dbReference>
<keyword evidence="2" id="KW-0732">Signal</keyword>
<dbReference type="RefSeq" id="XP_022642513.1">
    <property type="nucleotide sequence ID" value="XM_022786792.1"/>
</dbReference>
<dbReference type="PANTHER" id="PTHR15496">
    <property type="entry name" value="GENERAL TRANSCRIPTION FACTOR 3C POLYPEPTIDE 4 FAMILY"/>
    <property type="match status" value="1"/>
</dbReference>
<dbReference type="SMART" id="SM00320">
    <property type="entry name" value="WD40"/>
    <property type="match status" value="4"/>
</dbReference>
<feature type="signal peptide" evidence="2">
    <location>
        <begin position="1"/>
        <end position="28"/>
    </location>
</feature>
<dbReference type="GO" id="GO:0006384">
    <property type="term" value="P:transcription initiation at RNA polymerase III promoter"/>
    <property type="evidence" value="ECO:0007669"/>
    <property type="project" value="InterPro"/>
</dbReference>
<dbReference type="PROSITE" id="PS50082">
    <property type="entry name" value="WD_REPEATS_2"/>
    <property type="match status" value="1"/>
</dbReference>
<evidence type="ECO:0000259" key="3">
    <source>
        <dbReference type="Pfam" id="PF12657"/>
    </source>
</evidence>